<evidence type="ECO:0000313" key="10">
    <source>
        <dbReference type="Proteomes" id="UP000824890"/>
    </source>
</evidence>
<dbReference type="InterPro" id="IPR001518">
    <property type="entry name" value="Arginosuc_synth"/>
</dbReference>
<keyword evidence="3" id="KW-0055">Arginine biosynthesis</keyword>
<gene>
    <name evidence="9" type="ORF">HID58_080551</name>
</gene>
<evidence type="ECO:0000313" key="9">
    <source>
        <dbReference type="EMBL" id="KAH0863340.1"/>
    </source>
</evidence>
<keyword evidence="4" id="KW-0436">Ligase</keyword>
<evidence type="ECO:0000256" key="4">
    <source>
        <dbReference type="ARBA" id="ARBA00022598"/>
    </source>
</evidence>
<evidence type="ECO:0000259" key="8">
    <source>
        <dbReference type="Pfam" id="PF20979"/>
    </source>
</evidence>
<feature type="non-terminal residue" evidence="9">
    <location>
        <position position="1"/>
    </location>
</feature>
<dbReference type="InterPro" id="IPR024074">
    <property type="entry name" value="AS_cat/multimer_dom_body"/>
</dbReference>
<dbReference type="SUPFAM" id="SSF69864">
    <property type="entry name" value="Argininosuccinate synthetase, C-terminal domain"/>
    <property type="match status" value="1"/>
</dbReference>
<dbReference type="Pfam" id="PF20979">
    <property type="entry name" value="Arginosuc_syn_C"/>
    <property type="match status" value="1"/>
</dbReference>
<comment type="caution">
    <text evidence="9">The sequence shown here is derived from an EMBL/GenBank/DDBJ whole genome shotgun (WGS) entry which is preliminary data.</text>
</comment>
<dbReference type="PANTHER" id="PTHR11587">
    <property type="entry name" value="ARGININOSUCCINATE SYNTHASE"/>
    <property type="match status" value="1"/>
</dbReference>
<proteinExistence type="predicted"/>
<comment type="pathway">
    <text evidence="1">Amino-acid biosynthesis; L-arginine biosynthesis; L-arginine from L-ornithine and carbamoyl phosphate: step 2/3.</text>
</comment>
<reference evidence="9 10" key="1">
    <citation type="submission" date="2021-05" db="EMBL/GenBank/DDBJ databases">
        <title>Genome Assembly of Synthetic Allotetraploid Brassica napus Reveals Homoeologous Exchanges between Subgenomes.</title>
        <authorList>
            <person name="Davis J.T."/>
        </authorList>
    </citation>
    <scope>NUCLEOTIDE SEQUENCE [LARGE SCALE GENOMIC DNA]</scope>
    <source>
        <strain evidence="10">cv. Da-Ae</strain>
        <tissue evidence="9">Seedling</tissue>
    </source>
</reference>
<dbReference type="PANTHER" id="PTHR11587:SF2">
    <property type="entry name" value="ARGININOSUCCINATE SYNTHASE"/>
    <property type="match status" value="1"/>
</dbReference>
<evidence type="ECO:0000256" key="7">
    <source>
        <dbReference type="ARBA" id="ARBA00022840"/>
    </source>
</evidence>
<feature type="domain" description="Arginosuccinate synthase C-terminal" evidence="8">
    <location>
        <begin position="164"/>
        <end position="276"/>
    </location>
</feature>
<sequence>WNGRADKFDRCLYPHFRFYMREVRTVVYSQFVGILQERDGSCHASLQDSQSCRCFGDKESILPGNNQARGFLAKQDPEAVSSHHHFSIKVLDGLEQKAKASAGAIYERKALLVLEIMLEAMVDVVAEVGADAVSHGWEDAVEYAKKHDVPAYLQQGQETSGTLGDILEDLANERKKHMYMMSVDPEDAPDQPEMWTPRGTQRERLSFSLLLAATLLSELNTIVRINMVENRLFGMKSGGVYETPGGTILFGAVQELESLTLDRESIQLKDSLALKHQEAPSSLQFSHRPCSSKSICS</sequence>
<protein>
    <recommendedName>
        <fullName evidence="2">argininosuccinate synthase</fullName>
        <ecNumber evidence="2">6.3.4.5</ecNumber>
    </recommendedName>
</protein>
<accession>A0ABQ7Y8B8</accession>
<dbReference type="EMBL" id="JAGKQM010000018">
    <property type="protein sequence ID" value="KAH0863340.1"/>
    <property type="molecule type" value="Genomic_DNA"/>
</dbReference>
<name>A0ABQ7Y8B8_BRANA</name>
<evidence type="ECO:0000256" key="5">
    <source>
        <dbReference type="ARBA" id="ARBA00022605"/>
    </source>
</evidence>
<evidence type="ECO:0000256" key="1">
    <source>
        <dbReference type="ARBA" id="ARBA00004967"/>
    </source>
</evidence>
<keyword evidence="6" id="KW-0547">Nucleotide-binding</keyword>
<dbReference type="EC" id="6.3.4.5" evidence="2"/>
<evidence type="ECO:0000256" key="6">
    <source>
        <dbReference type="ARBA" id="ARBA00022741"/>
    </source>
</evidence>
<organism evidence="9 10">
    <name type="scientific">Brassica napus</name>
    <name type="common">Rape</name>
    <dbReference type="NCBI Taxonomy" id="3708"/>
    <lineage>
        <taxon>Eukaryota</taxon>
        <taxon>Viridiplantae</taxon>
        <taxon>Streptophyta</taxon>
        <taxon>Embryophyta</taxon>
        <taxon>Tracheophyta</taxon>
        <taxon>Spermatophyta</taxon>
        <taxon>Magnoliopsida</taxon>
        <taxon>eudicotyledons</taxon>
        <taxon>Gunneridae</taxon>
        <taxon>Pentapetalae</taxon>
        <taxon>rosids</taxon>
        <taxon>malvids</taxon>
        <taxon>Brassicales</taxon>
        <taxon>Brassicaceae</taxon>
        <taxon>Brassiceae</taxon>
        <taxon>Brassica</taxon>
    </lineage>
</organism>
<keyword evidence="10" id="KW-1185">Reference proteome</keyword>
<evidence type="ECO:0000256" key="3">
    <source>
        <dbReference type="ARBA" id="ARBA00022571"/>
    </source>
</evidence>
<keyword evidence="5" id="KW-0028">Amino-acid biosynthesis</keyword>
<dbReference type="InterPro" id="IPR048268">
    <property type="entry name" value="Arginosuc_syn_C"/>
</dbReference>
<keyword evidence="7" id="KW-0067">ATP-binding</keyword>
<dbReference type="Proteomes" id="UP000824890">
    <property type="component" value="Unassembled WGS sequence"/>
</dbReference>
<evidence type="ECO:0000256" key="2">
    <source>
        <dbReference type="ARBA" id="ARBA00012286"/>
    </source>
</evidence>
<dbReference type="Gene3D" id="3.90.1260.10">
    <property type="entry name" value="Argininosuccinate synthetase, chain A, domain 2"/>
    <property type="match status" value="1"/>
</dbReference>